<evidence type="ECO:0008006" key="4">
    <source>
        <dbReference type="Google" id="ProtNLM"/>
    </source>
</evidence>
<protein>
    <recommendedName>
        <fullName evidence="4">Teichoic acid transporter</fullName>
    </recommendedName>
</protein>
<dbReference type="STRING" id="79604.AAY81_06480"/>
<dbReference type="Proteomes" id="UP000182975">
    <property type="component" value="Unassembled WGS sequence"/>
</dbReference>
<feature type="transmembrane region" description="Helical" evidence="1">
    <location>
        <begin position="42"/>
        <end position="62"/>
    </location>
</feature>
<keyword evidence="1" id="KW-0472">Membrane</keyword>
<keyword evidence="3" id="KW-1185">Reference proteome</keyword>
<dbReference type="EMBL" id="FOEC01000004">
    <property type="protein sequence ID" value="SEO68674.1"/>
    <property type="molecule type" value="Genomic_DNA"/>
</dbReference>
<sequence>MLEIPQFLRPKDTSAHTVESSGPVRYYDGSALSRPLDLPKRYFYLLGAIALAALVIGVSWGINCYANVVYGSQDEQDAVNEMLTRGETVQSPALINLVGLDAQGIIDTQAQQGQTVIDISSVSKNTEHINVIKLPSDVTAVDALAYYSKGIANLSASEAVKLLTGSWRLEQQNAGNTDLHLTYADFTSGTVDAAVTNAMADQGFDSASVTDSGVDSNGNTYQKGTIEVDGATYTWTVSACALSEVYDNSGLPSTAQYVGVRLAA</sequence>
<keyword evidence="1" id="KW-1133">Transmembrane helix</keyword>
<reference evidence="3" key="1">
    <citation type="submission" date="2016-10" db="EMBL/GenBank/DDBJ databases">
        <authorList>
            <person name="Varghese N."/>
        </authorList>
    </citation>
    <scope>NUCLEOTIDE SEQUENCE [LARGE SCALE GENOMIC DNA]</scope>
    <source>
        <strain evidence="3">DSM 21843</strain>
    </source>
</reference>
<gene>
    <name evidence="2" type="ORF">SAMN02910314_00861</name>
</gene>
<keyword evidence="1" id="KW-0812">Transmembrane</keyword>
<dbReference type="OrthoDB" id="3197290at2"/>
<dbReference type="RefSeq" id="WP_066662890.1">
    <property type="nucleotide sequence ID" value="NZ_CP011402.1"/>
</dbReference>
<dbReference type="KEGG" id="ddt:AAY81_06480"/>
<dbReference type="AlphaFoldDB" id="A0A172RYM0"/>
<evidence type="ECO:0000256" key="1">
    <source>
        <dbReference type="SAM" id="Phobius"/>
    </source>
</evidence>
<organism evidence="2 3">
    <name type="scientific">Denitrobacterium detoxificans</name>
    <dbReference type="NCBI Taxonomy" id="79604"/>
    <lineage>
        <taxon>Bacteria</taxon>
        <taxon>Bacillati</taxon>
        <taxon>Actinomycetota</taxon>
        <taxon>Coriobacteriia</taxon>
        <taxon>Eggerthellales</taxon>
        <taxon>Eggerthellaceae</taxon>
        <taxon>Denitrobacterium</taxon>
    </lineage>
</organism>
<evidence type="ECO:0000313" key="3">
    <source>
        <dbReference type="Proteomes" id="UP000182975"/>
    </source>
</evidence>
<proteinExistence type="predicted"/>
<evidence type="ECO:0000313" key="2">
    <source>
        <dbReference type="EMBL" id="SEO68674.1"/>
    </source>
</evidence>
<name>A0A172RYM0_9ACTN</name>
<accession>A0A172RYM0</accession>